<dbReference type="EMBL" id="DUZY01000002">
    <property type="protein sequence ID" value="DAD28157.1"/>
    <property type="molecule type" value="Genomic_DNA"/>
</dbReference>
<evidence type="ECO:0000313" key="2">
    <source>
        <dbReference type="Proteomes" id="UP000607653"/>
    </source>
</evidence>
<gene>
    <name evidence="1" type="ORF">HUJ06_029625</name>
</gene>
<reference evidence="1 2" key="1">
    <citation type="journal article" date="2020" name="Mol. Biol. Evol.">
        <title>Distinct Expression and Methylation Patterns for Genes with Different Fates following a Single Whole-Genome Duplication in Flowering Plants.</title>
        <authorList>
            <person name="Shi T."/>
            <person name="Rahmani R.S."/>
            <person name="Gugger P.F."/>
            <person name="Wang M."/>
            <person name="Li H."/>
            <person name="Zhang Y."/>
            <person name="Li Z."/>
            <person name="Wang Q."/>
            <person name="Van de Peer Y."/>
            <person name="Marchal K."/>
            <person name="Chen J."/>
        </authorList>
    </citation>
    <scope>NUCLEOTIDE SEQUENCE [LARGE SCALE GENOMIC DNA]</scope>
    <source>
        <tissue evidence="1">Leaf</tissue>
    </source>
</reference>
<protein>
    <submittedName>
        <fullName evidence="1">Uncharacterized protein</fullName>
    </submittedName>
</protein>
<sequence length="71" mass="7980">MTVDYAVFDLSGIIYYVHLFLRSCLHLLLSSIVQVETSNCYQCFSTALCSVPIELNHERINEEGGAQVPVE</sequence>
<name>A0A822Y6R7_NELNU</name>
<accession>A0A822Y6R7</accession>
<dbReference type="Proteomes" id="UP000607653">
    <property type="component" value="Unassembled WGS sequence"/>
</dbReference>
<comment type="caution">
    <text evidence="1">The sequence shown here is derived from an EMBL/GenBank/DDBJ whole genome shotgun (WGS) entry which is preliminary data.</text>
</comment>
<dbReference type="AlphaFoldDB" id="A0A822Y6R7"/>
<keyword evidence="2" id="KW-1185">Reference proteome</keyword>
<organism evidence="1 2">
    <name type="scientific">Nelumbo nucifera</name>
    <name type="common">Sacred lotus</name>
    <dbReference type="NCBI Taxonomy" id="4432"/>
    <lineage>
        <taxon>Eukaryota</taxon>
        <taxon>Viridiplantae</taxon>
        <taxon>Streptophyta</taxon>
        <taxon>Embryophyta</taxon>
        <taxon>Tracheophyta</taxon>
        <taxon>Spermatophyta</taxon>
        <taxon>Magnoliopsida</taxon>
        <taxon>Proteales</taxon>
        <taxon>Nelumbonaceae</taxon>
        <taxon>Nelumbo</taxon>
    </lineage>
</organism>
<proteinExistence type="predicted"/>
<evidence type="ECO:0000313" key="1">
    <source>
        <dbReference type="EMBL" id="DAD28157.1"/>
    </source>
</evidence>